<dbReference type="Gene3D" id="1.10.357.140">
    <property type="entry name" value="UbiA prenyltransferase"/>
    <property type="match status" value="1"/>
</dbReference>
<dbReference type="GO" id="GO:0004659">
    <property type="term" value="F:prenyltransferase activity"/>
    <property type="evidence" value="ECO:0007669"/>
    <property type="project" value="InterPro"/>
</dbReference>
<proteinExistence type="inferred from homology"/>
<dbReference type="InterPro" id="IPR000537">
    <property type="entry name" value="UbiA_prenyltransferase"/>
</dbReference>
<feature type="transmembrane region" description="Helical" evidence="8">
    <location>
        <begin position="342"/>
        <end position="364"/>
    </location>
</feature>
<dbReference type="GO" id="GO:0016020">
    <property type="term" value="C:membrane"/>
    <property type="evidence" value="ECO:0007669"/>
    <property type="project" value="UniProtKB-SubCell"/>
</dbReference>
<evidence type="ECO:0000256" key="6">
    <source>
        <dbReference type="ARBA" id="ARBA00023136"/>
    </source>
</evidence>
<organism evidence="9 10">
    <name type="scientific">Raphidocelis subcapitata</name>
    <dbReference type="NCBI Taxonomy" id="307507"/>
    <lineage>
        <taxon>Eukaryota</taxon>
        <taxon>Viridiplantae</taxon>
        <taxon>Chlorophyta</taxon>
        <taxon>core chlorophytes</taxon>
        <taxon>Chlorophyceae</taxon>
        <taxon>CS clade</taxon>
        <taxon>Sphaeropleales</taxon>
        <taxon>Selenastraceae</taxon>
        <taxon>Raphidocelis</taxon>
    </lineage>
</organism>
<dbReference type="Pfam" id="PF01040">
    <property type="entry name" value="UbiA"/>
    <property type="match status" value="1"/>
</dbReference>
<dbReference type="STRING" id="307507.A0A2V0NR45"/>
<dbReference type="CDD" id="cd13960">
    <property type="entry name" value="PT_UbiA_HPT1"/>
    <property type="match status" value="1"/>
</dbReference>
<protein>
    <submittedName>
        <fullName evidence="9">Homogentisate phytyltransferase, chloroplastic</fullName>
    </submittedName>
</protein>
<keyword evidence="3 9" id="KW-0808">Transferase</keyword>
<dbReference type="InParanoid" id="A0A2V0NR45"/>
<dbReference type="FunCoup" id="A0A2V0NR45">
    <property type="interactions" value="170"/>
</dbReference>
<feature type="transmembrane region" description="Helical" evidence="8">
    <location>
        <begin position="266"/>
        <end position="284"/>
    </location>
</feature>
<evidence type="ECO:0000256" key="5">
    <source>
        <dbReference type="ARBA" id="ARBA00022989"/>
    </source>
</evidence>
<dbReference type="AlphaFoldDB" id="A0A2V0NR45"/>
<evidence type="ECO:0000256" key="3">
    <source>
        <dbReference type="ARBA" id="ARBA00022679"/>
    </source>
</evidence>
<feature type="transmembrane region" description="Helical" evidence="8">
    <location>
        <begin position="202"/>
        <end position="218"/>
    </location>
</feature>
<evidence type="ECO:0000256" key="2">
    <source>
        <dbReference type="ARBA" id="ARBA00005985"/>
    </source>
</evidence>
<evidence type="ECO:0000256" key="4">
    <source>
        <dbReference type="ARBA" id="ARBA00022692"/>
    </source>
</evidence>
<feature type="transmembrane region" description="Helical" evidence="8">
    <location>
        <begin position="176"/>
        <end position="196"/>
    </location>
</feature>
<dbReference type="EMBL" id="BDRX01000001">
    <property type="protein sequence ID" value="GBF87315.1"/>
    <property type="molecule type" value="Genomic_DNA"/>
</dbReference>
<evidence type="ECO:0000313" key="9">
    <source>
        <dbReference type="EMBL" id="GBF87315.1"/>
    </source>
</evidence>
<keyword evidence="5 8" id="KW-1133">Transmembrane helix</keyword>
<evidence type="ECO:0000256" key="7">
    <source>
        <dbReference type="SAM" id="MobiDB-lite"/>
    </source>
</evidence>
<feature type="region of interest" description="Disordered" evidence="7">
    <location>
        <begin position="1"/>
        <end position="34"/>
    </location>
</feature>
<dbReference type="InterPro" id="IPR044502">
    <property type="entry name" value="AtHST-like"/>
</dbReference>
<evidence type="ECO:0000313" key="10">
    <source>
        <dbReference type="Proteomes" id="UP000247498"/>
    </source>
</evidence>
<keyword evidence="6 8" id="KW-0472">Membrane</keyword>
<dbReference type="PANTHER" id="PTHR43009:SF7">
    <property type="entry name" value="HOMOGENTISATE GERANYLGERANYLTRANSFERASE, CHLOROPLASTIC"/>
    <property type="match status" value="1"/>
</dbReference>
<dbReference type="InterPro" id="IPR044878">
    <property type="entry name" value="UbiA_sf"/>
</dbReference>
<feature type="compositionally biased region" description="Low complexity" evidence="7">
    <location>
        <begin position="16"/>
        <end position="31"/>
    </location>
</feature>
<feature type="transmembrane region" description="Helical" evidence="8">
    <location>
        <begin position="230"/>
        <end position="254"/>
    </location>
</feature>
<feature type="transmembrane region" description="Helical" evidence="8">
    <location>
        <begin position="107"/>
        <end position="127"/>
    </location>
</feature>
<name>A0A2V0NR45_9CHLO</name>
<keyword evidence="10" id="KW-1185">Reference proteome</keyword>
<reference evidence="9 10" key="1">
    <citation type="journal article" date="2018" name="Sci. Rep.">
        <title>Raphidocelis subcapitata (=Pseudokirchneriella subcapitata) provides an insight into genome evolution and environmental adaptations in the Sphaeropleales.</title>
        <authorList>
            <person name="Suzuki S."/>
            <person name="Yamaguchi H."/>
            <person name="Nakajima N."/>
            <person name="Kawachi M."/>
        </authorList>
    </citation>
    <scope>NUCLEOTIDE SEQUENCE [LARGE SCALE GENOMIC DNA]</scope>
    <source>
        <strain evidence="9 10">NIES-35</strain>
    </source>
</reference>
<dbReference type="PANTHER" id="PTHR43009">
    <property type="entry name" value="HOMOGENTISATE SOLANESYLTRANSFERASE, CHLOROPLASTIC"/>
    <property type="match status" value="1"/>
</dbReference>
<feature type="transmembrane region" description="Helical" evidence="8">
    <location>
        <begin position="376"/>
        <end position="396"/>
    </location>
</feature>
<dbReference type="Proteomes" id="UP000247498">
    <property type="component" value="Unassembled WGS sequence"/>
</dbReference>
<comment type="caution">
    <text evidence="9">The sequence shown here is derived from an EMBL/GenBank/DDBJ whole genome shotgun (WGS) entry which is preliminary data.</text>
</comment>
<dbReference type="NCBIfam" id="NF009525">
    <property type="entry name" value="PRK12887.1"/>
    <property type="match status" value="1"/>
</dbReference>
<comment type="subcellular location">
    <subcellularLocation>
        <location evidence="1">Membrane</location>
        <topology evidence="1">Multi-pass membrane protein</topology>
    </subcellularLocation>
</comment>
<evidence type="ECO:0000256" key="8">
    <source>
        <dbReference type="SAM" id="Phobius"/>
    </source>
</evidence>
<dbReference type="OrthoDB" id="1502398at2759"/>
<feature type="transmembrane region" description="Helical" evidence="8">
    <location>
        <begin position="310"/>
        <end position="330"/>
    </location>
</feature>
<feature type="transmembrane region" description="Helical" evidence="8">
    <location>
        <begin position="133"/>
        <end position="155"/>
    </location>
</feature>
<accession>A0A2V0NR45</accession>
<keyword evidence="4 8" id="KW-0812">Transmembrane</keyword>
<sequence length="400" mass="40938">MMSCSFAQRPCPAGSARQRAQAKQPAPLARRSSVHAKTIAPAAAGCHGPRAAVPTPTGLPRPRGLVAAAAQASGQLGDGVDGLRSWLAQAALAVDAFVRFTRPHTMLGTAVSIVSISCLAAGTWGWPPAAVTALLQALSSALLMNVSIVGLNQLYDIEIDKVNKPYLPLASGEFTPAAGAAIVGACTLGAFAIGAASGSAPLVWTLAVSLLLGVVYSADLPLMRWKRSPLLAAGCILAVRAVIVQVGFFMHMAAAVGAPALAATRPLGFITGFMLIFSVVIALFKDIPDVKGDKQAGLATLSVRLGEGRVFWACVGLLLSLYAAGVAFGLTAPPPPPGAPAWAAGGLGGGVVAAGHAALGGLLLKRAREVDTTSRDSITGMYMFVWKLLYAEYLLVPFLA</sequence>
<comment type="similarity">
    <text evidence="2">Belongs to the UbiA prenyltransferase family.</text>
</comment>
<gene>
    <name evidence="9" type="ORF">Rsub_00026</name>
</gene>
<evidence type="ECO:0000256" key="1">
    <source>
        <dbReference type="ARBA" id="ARBA00004141"/>
    </source>
</evidence>